<keyword evidence="5 6" id="KW-0472">Membrane</keyword>
<evidence type="ECO:0000256" key="6">
    <source>
        <dbReference type="SAM" id="Phobius"/>
    </source>
</evidence>
<evidence type="ECO:0000256" key="3">
    <source>
        <dbReference type="ARBA" id="ARBA00022692"/>
    </source>
</evidence>
<evidence type="ECO:0000256" key="5">
    <source>
        <dbReference type="ARBA" id="ARBA00023136"/>
    </source>
</evidence>
<comment type="caution">
    <text evidence="7">The sequence shown here is derived from an EMBL/GenBank/DDBJ whole genome shotgun (WGS) entry which is preliminary data.</text>
</comment>
<dbReference type="GO" id="GO:0005886">
    <property type="term" value="C:plasma membrane"/>
    <property type="evidence" value="ECO:0007669"/>
    <property type="project" value="UniProtKB-SubCell"/>
</dbReference>
<organism evidence="7 8">
    <name type="scientific">Cotesia glomerata</name>
    <name type="common">Lepidopteran parasitic wasp</name>
    <name type="synonym">Apanteles glomeratus</name>
    <dbReference type="NCBI Taxonomy" id="32391"/>
    <lineage>
        <taxon>Eukaryota</taxon>
        <taxon>Metazoa</taxon>
        <taxon>Ecdysozoa</taxon>
        <taxon>Arthropoda</taxon>
        <taxon>Hexapoda</taxon>
        <taxon>Insecta</taxon>
        <taxon>Pterygota</taxon>
        <taxon>Neoptera</taxon>
        <taxon>Endopterygota</taxon>
        <taxon>Hymenoptera</taxon>
        <taxon>Apocrita</taxon>
        <taxon>Ichneumonoidea</taxon>
        <taxon>Braconidae</taxon>
        <taxon>Microgastrinae</taxon>
        <taxon>Cotesia</taxon>
    </lineage>
</organism>
<evidence type="ECO:0000313" key="7">
    <source>
        <dbReference type="EMBL" id="KAH0550712.1"/>
    </source>
</evidence>
<feature type="transmembrane region" description="Helical" evidence="6">
    <location>
        <begin position="197"/>
        <end position="217"/>
    </location>
</feature>
<dbReference type="AlphaFoldDB" id="A0AAV7IH80"/>
<reference evidence="7 8" key="1">
    <citation type="journal article" date="2021" name="J. Hered.">
        <title>A chromosome-level genome assembly of the parasitoid wasp, Cotesia glomerata (Hymenoptera: Braconidae).</title>
        <authorList>
            <person name="Pinto B.J."/>
            <person name="Weis J.J."/>
            <person name="Gamble T."/>
            <person name="Ode P.J."/>
            <person name="Paul R."/>
            <person name="Zaspel J.M."/>
        </authorList>
    </citation>
    <scope>NUCLEOTIDE SEQUENCE [LARGE SCALE GENOMIC DNA]</scope>
    <source>
        <strain evidence="7">CgM1</strain>
    </source>
</reference>
<protein>
    <recommendedName>
        <fullName evidence="9">Gustatory receptor</fullName>
    </recommendedName>
</protein>
<dbReference type="InterPro" id="IPR013604">
    <property type="entry name" value="7TM_chemorcpt"/>
</dbReference>
<proteinExistence type="predicted"/>
<comment type="subcellular location">
    <subcellularLocation>
        <location evidence="1">Cell membrane</location>
        <topology evidence="1">Multi-pass membrane protein</topology>
    </subcellularLocation>
</comment>
<dbReference type="EMBL" id="JAHXZJ010001864">
    <property type="protein sequence ID" value="KAH0550712.1"/>
    <property type="molecule type" value="Genomic_DNA"/>
</dbReference>
<accession>A0AAV7IH80</accession>
<evidence type="ECO:0000256" key="2">
    <source>
        <dbReference type="ARBA" id="ARBA00022475"/>
    </source>
</evidence>
<keyword evidence="3 6" id="KW-0812">Transmembrane</keyword>
<sequence length="220" mass="26036">MQPVKSNWISVERKYRRNEAYRYFLEIQYIVYKFLGLSPWTLDTCLLLRKKNQDNTEKVCKFSWIGSLYNVLVILIIVLADLYDRFAVYEFKYDDQSNDEDNEYYDFEPTPIYDSLLSKKEMITTIGLCSIVFFYIFKQRPMIDVINRLNLIEKKLKSCDKFELKHISSYLVKFSKDLLHFNVEFSACGIIPLDRTFLAIVTGTVATYFVIFIQTLGLDS</sequence>
<feature type="transmembrane region" description="Helical" evidence="6">
    <location>
        <begin position="21"/>
        <end position="42"/>
    </location>
</feature>
<evidence type="ECO:0000313" key="8">
    <source>
        <dbReference type="Proteomes" id="UP000826195"/>
    </source>
</evidence>
<keyword evidence="4 6" id="KW-1133">Transmembrane helix</keyword>
<evidence type="ECO:0000256" key="1">
    <source>
        <dbReference type="ARBA" id="ARBA00004651"/>
    </source>
</evidence>
<keyword evidence="8" id="KW-1185">Reference proteome</keyword>
<evidence type="ECO:0000256" key="4">
    <source>
        <dbReference type="ARBA" id="ARBA00022989"/>
    </source>
</evidence>
<dbReference type="GO" id="GO:0050909">
    <property type="term" value="P:sensory perception of taste"/>
    <property type="evidence" value="ECO:0007669"/>
    <property type="project" value="InterPro"/>
</dbReference>
<dbReference type="Proteomes" id="UP000826195">
    <property type="component" value="Unassembled WGS sequence"/>
</dbReference>
<dbReference type="Pfam" id="PF08395">
    <property type="entry name" value="7tm_7"/>
    <property type="match status" value="1"/>
</dbReference>
<gene>
    <name evidence="7" type="ORF">KQX54_020598</name>
</gene>
<name>A0AAV7IH80_COTGL</name>
<feature type="transmembrane region" description="Helical" evidence="6">
    <location>
        <begin position="62"/>
        <end position="83"/>
    </location>
</feature>
<evidence type="ECO:0008006" key="9">
    <source>
        <dbReference type="Google" id="ProtNLM"/>
    </source>
</evidence>
<keyword evidence="2" id="KW-1003">Cell membrane</keyword>